<evidence type="ECO:0000313" key="6">
    <source>
        <dbReference type="EMBL" id="SVA67093.1"/>
    </source>
</evidence>
<dbReference type="InterPro" id="IPR052195">
    <property type="entry name" value="Bact_Alkyl/Aryl-Sulfatase"/>
</dbReference>
<dbReference type="PANTHER" id="PTHR43223:SF2">
    <property type="entry name" value="METALLO-BETA-LACTAMASE DOMAIN-CONTAINING PROTEIN"/>
    <property type="match status" value="1"/>
</dbReference>
<accession>A0A381XS81</accession>
<dbReference type="Gene3D" id="3.60.15.30">
    <property type="entry name" value="Metallo-beta-lactamase domain"/>
    <property type="match status" value="1"/>
</dbReference>
<dbReference type="Pfam" id="PF00753">
    <property type="entry name" value="Lactamase_B"/>
    <property type="match status" value="1"/>
</dbReference>
<dbReference type="Pfam" id="PF14863">
    <property type="entry name" value="Alkyl_sulf_dimr"/>
    <property type="match status" value="1"/>
</dbReference>
<dbReference type="Gene3D" id="1.25.40.880">
    <property type="entry name" value="Alkyl sulfatase, dimerisation domain"/>
    <property type="match status" value="1"/>
</dbReference>
<dbReference type="PANTHER" id="PTHR43223">
    <property type="entry name" value="ALKYL/ARYL-SULFATASE"/>
    <property type="match status" value="1"/>
</dbReference>
<dbReference type="InterPro" id="IPR036866">
    <property type="entry name" value="RibonucZ/Hydroxyglut_hydro"/>
</dbReference>
<name>A0A381XS81_9ZZZZ</name>
<dbReference type="Pfam" id="PF14864">
    <property type="entry name" value="Alkyl_sulf_C"/>
    <property type="match status" value="1"/>
</dbReference>
<feature type="domain" description="Metallo-beta-lactamase" evidence="5">
    <location>
        <begin position="59"/>
        <end position="272"/>
    </location>
</feature>
<dbReference type="InterPro" id="IPR001279">
    <property type="entry name" value="Metallo-B-lactamas"/>
</dbReference>
<comment type="similarity">
    <text evidence="4">Belongs to the metallo-beta-lactamase superfamily. Type III sulfatase family.</text>
</comment>
<organism evidence="6">
    <name type="scientific">marine metagenome</name>
    <dbReference type="NCBI Taxonomy" id="408172"/>
    <lineage>
        <taxon>unclassified sequences</taxon>
        <taxon>metagenomes</taxon>
        <taxon>ecological metagenomes</taxon>
    </lineage>
</organism>
<keyword evidence="1" id="KW-0479">Metal-binding</keyword>
<dbReference type="GO" id="GO:0018741">
    <property type="term" value="F:linear primary-alkylsulfatase activity"/>
    <property type="evidence" value="ECO:0007669"/>
    <property type="project" value="InterPro"/>
</dbReference>
<evidence type="ECO:0000259" key="5">
    <source>
        <dbReference type="SMART" id="SM00849"/>
    </source>
</evidence>
<dbReference type="EMBL" id="UINC01016038">
    <property type="protein sequence ID" value="SVA67093.1"/>
    <property type="molecule type" value="Genomic_DNA"/>
</dbReference>
<keyword evidence="3" id="KW-0862">Zinc</keyword>
<dbReference type="GO" id="GO:0046872">
    <property type="term" value="F:metal ion binding"/>
    <property type="evidence" value="ECO:0007669"/>
    <property type="project" value="UniProtKB-KW"/>
</dbReference>
<evidence type="ECO:0000256" key="4">
    <source>
        <dbReference type="ARBA" id="ARBA00033751"/>
    </source>
</evidence>
<evidence type="ECO:0000256" key="2">
    <source>
        <dbReference type="ARBA" id="ARBA00022801"/>
    </source>
</evidence>
<dbReference type="SUPFAM" id="SSF55718">
    <property type="entry name" value="SCP-like"/>
    <property type="match status" value="1"/>
</dbReference>
<proteinExistence type="inferred from homology"/>
<dbReference type="GO" id="GO:0018909">
    <property type="term" value="P:dodecyl sulfate metabolic process"/>
    <property type="evidence" value="ECO:0007669"/>
    <property type="project" value="InterPro"/>
</dbReference>
<dbReference type="SUPFAM" id="SSF56281">
    <property type="entry name" value="Metallo-hydrolase/oxidoreductase"/>
    <property type="match status" value="1"/>
</dbReference>
<dbReference type="InterPro" id="IPR029229">
    <property type="entry name" value="Alkyl_sulf_C"/>
</dbReference>
<gene>
    <name evidence="6" type="ORF">METZ01_LOCUS119947</name>
</gene>
<keyword evidence="2" id="KW-0378">Hydrolase</keyword>
<dbReference type="InterPro" id="IPR029228">
    <property type="entry name" value="Alkyl_sulf_dimr"/>
</dbReference>
<dbReference type="AlphaFoldDB" id="A0A381XS81"/>
<reference evidence="6" key="1">
    <citation type="submission" date="2018-05" db="EMBL/GenBank/DDBJ databases">
        <authorList>
            <person name="Lanie J.A."/>
            <person name="Ng W.-L."/>
            <person name="Kazmierczak K.M."/>
            <person name="Andrzejewski T.M."/>
            <person name="Davidsen T.M."/>
            <person name="Wayne K.J."/>
            <person name="Tettelin H."/>
            <person name="Glass J.I."/>
            <person name="Rusch D."/>
            <person name="Podicherti R."/>
            <person name="Tsui H.-C.T."/>
            <person name="Winkler M.E."/>
        </authorList>
    </citation>
    <scope>NUCLEOTIDE SEQUENCE</scope>
</reference>
<dbReference type="InterPro" id="IPR038536">
    <property type="entry name" value="Alkyl/aryl-sulf_dimr_sf"/>
</dbReference>
<evidence type="ECO:0000256" key="3">
    <source>
        <dbReference type="ARBA" id="ARBA00022833"/>
    </source>
</evidence>
<dbReference type="GO" id="GO:0046983">
    <property type="term" value="F:protein dimerization activity"/>
    <property type="evidence" value="ECO:0007669"/>
    <property type="project" value="InterPro"/>
</dbReference>
<dbReference type="InterPro" id="IPR044097">
    <property type="entry name" value="Bds1/SdsA1_MBL-fold"/>
</dbReference>
<sequence>MRYLFIVLIVFSLVTCGRNETSDNTPIETNEDLIAHTLEFKKEIIEVTKGIHVAIGYSLANSILIEGHGGNIIIDTTGSVEKGNEIRELFSKINSNPITAIIYTHNHGDHTFGARAFYSHDNPEIYSHESTEKYVNRIIGVLRPAISKRSNRMFGSTFPLERIENNGIGHFLEIGRKGNTTGYLPPTKTFKESLEVKIAGIDIKLFHAPGETNDQIFVWIPEKKALFPGDNFYKAFPNLYTIRGTPYRDLVSWVKSIDKMRYLHPEYLIPSHTKPLIGKDLIHTELTNYRDAIQFVHDQTIRMINKGMTPNEISSLLTLPPHLISSPFLKEFYGSPSWSARNVFSGYLGWFDGNPTSLNPLSPETESKKMIELAGGWQSLLHITEEAFLKGELQWTLQLTDYLLEEDSKNEKVLSIREKTLIALGEKQSNPNARYYYLSSAEELKPSFKKLDILSQNSESIRGFPIEAFLESLKVNVVAERVYDKNLYLLLKFKDTSKIYSLILRKGILEIQPFEISGDRIEVETTETIWKEILVGIRSLPVSMASGAVTVKGDKLKVISFFNSFKE</sequence>
<dbReference type="CDD" id="cd07710">
    <property type="entry name" value="arylsulfatase_Sdsa1-like_MBL-fold"/>
    <property type="match status" value="1"/>
</dbReference>
<dbReference type="InterPro" id="IPR036527">
    <property type="entry name" value="SCP2_sterol-bd_dom_sf"/>
</dbReference>
<dbReference type="Gene3D" id="3.30.1050.10">
    <property type="entry name" value="SCP2 sterol-binding domain"/>
    <property type="match status" value="1"/>
</dbReference>
<evidence type="ECO:0000256" key="1">
    <source>
        <dbReference type="ARBA" id="ARBA00022723"/>
    </source>
</evidence>
<protein>
    <recommendedName>
        <fullName evidence="5">Metallo-beta-lactamase domain-containing protein</fullName>
    </recommendedName>
</protein>
<dbReference type="SMART" id="SM00849">
    <property type="entry name" value="Lactamase_B"/>
    <property type="match status" value="1"/>
</dbReference>